<keyword evidence="6" id="KW-1185">Reference proteome</keyword>
<dbReference type="SUPFAM" id="SSF48452">
    <property type="entry name" value="TPR-like"/>
    <property type="match status" value="1"/>
</dbReference>
<dbReference type="Pfam" id="PF13181">
    <property type="entry name" value="TPR_8"/>
    <property type="match status" value="3"/>
</dbReference>
<dbReference type="InterPro" id="IPR011990">
    <property type="entry name" value="TPR-like_helical_dom_sf"/>
</dbReference>
<name>Q23G53_TETTS</name>
<dbReference type="InParanoid" id="Q23G53"/>
<dbReference type="InterPro" id="IPR044244">
    <property type="entry name" value="TTC27/Emw1"/>
</dbReference>
<evidence type="ECO:0000313" key="6">
    <source>
        <dbReference type="Proteomes" id="UP000009168"/>
    </source>
</evidence>
<dbReference type="eggNOG" id="KOG1128">
    <property type="taxonomic scope" value="Eukaryota"/>
</dbReference>
<dbReference type="EMBL" id="GG662704">
    <property type="protein sequence ID" value="EAR95407.2"/>
    <property type="molecule type" value="Genomic_DNA"/>
</dbReference>
<evidence type="ECO:0000256" key="4">
    <source>
        <dbReference type="SAM" id="Coils"/>
    </source>
</evidence>
<keyword evidence="1" id="KW-0677">Repeat</keyword>
<dbReference type="OrthoDB" id="287165at2759"/>
<dbReference type="PANTHER" id="PTHR16193:SF0">
    <property type="entry name" value="TETRATRICOPEPTIDE REPEAT PROTEIN 27"/>
    <property type="match status" value="1"/>
</dbReference>
<organism evidence="5 6">
    <name type="scientific">Tetrahymena thermophila (strain SB210)</name>
    <dbReference type="NCBI Taxonomy" id="312017"/>
    <lineage>
        <taxon>Eukaryota</taxon>
        <taxon>Sar</taxon>
        <taxon>Alveolata</taxon>
        <taxon>Ciliophora</taxon>
        <taxon>Intramacronucleata</taxon>
        <taxon>Oligohymenophorea</taxon>
        <taxon>Hymenostomatida</taxon>
        <taxon>Tetrahymenina</taxon>
        <taxon>Tetrahymenidae</taxon>
        <taxon>Tetrahymena</taxon>
    </lineage>
</organism>
<feature type="coiled-coil region" evidence="4">
    <location>
        <begin position="64"/>
        <end position="91"/>
    </location>
</feature>
<feature type="coiled-coil region" evidence="4">
    <location>
        <begin position="344"/>
        <end position="379"/>
    </location>
</feature>
<accession>Q23G53</accession>
<sequence length="940" mass="111354">MSTCVEFLQYLKQYLDPLLIKEDISKFDRSIIQVELKKSFEDIDENDQSQLLFNLLLKKCIQISDNLELSVEEGKKQLRELLEVVKDQQKTIFQVFYTLLTLFLKETWTGPSFLTTDSLRKMKLEKKTQNQLFQSKKYPTYDFSSVIAKHNLEKFIPADINTYNYKFIKTAYFLNRFDSSIISSLEVDSENWPRLLPLSHVFIVLVEIISYLNELDSQNPFYVIYLARVKFIHSQMLFLPTGTLYPQVVENYSKFFNLLKELQFKLPRQTLSNLYVENSHALLFFYKYSSSKKSLAISQELLKIEFNLTGRMGKRTKYQTFNTCQLVVQAFEKEEGEESKPEVVDEEEIKIDKEELKIIEEEQKDSVDAKKLINEMQLNIAPQNIQLDEECVLLEKPVIDDNDDFNKSDIVKKDEKSELNIFEQVLVLGIMKHHEIVNPHDDLYHEYIQAYCNLLIDKSLNWMVFSCGLLYRSINEYIRFKKMERALLQMQTLVDQYNDALPTCYERIKYLFSLNYPHYFDLQKTLAEKYMKVGIVMSGCQIFERLGMHEECVECLQSAGHNDRAKKLAEQHLNNPTPKLLCIYGELTRDIKYFKQAWKLSGKKFARAQRSLGRAYFYSGLFDKSIKAFKKAVSINRYNTAPWFTMGCAYIKINELQNAANCFSTVVSINESDGESWANLSSCLMKLGKKQEALSTLEQATKFCERNWRIWENLLYISLSNQKFYKYFECIEKLAALNQKSVIDEETVAKVVQIFKFQMSKYHTSDYKYQFFTYRNRIERLFNFLQKEIGEKHYVWKYWAEFKEIEIDFEELQTLFLIETRKTRKSEKEQGIVNSKHDNSYFGEDPSWEEKELQEDFEMKKIQLLNKIADLRMKTCQVIQIAGWQVEKKQCELLFEHTQLLVEAYKKINNEEKNKELDMFIKSIKNTIEQTLEKQVKFNK</sequence>
<evidence type="ECO:0000256" key="3">
    <source>
        <dbReference type="PROSITE-ProRule" id="PRU00339"/>
    </source>
</evidence>
<evidence type="ECO:0000256" key="1">
    <source>
        <dbReference type="ARBA" id="ARBA00022737"/>
    </source>
</evidence>
<dbReference type="KEGG" id="tet:TTHERM_00077110"/>
<dbReference type="RefSeq" id="XP_001015652.2">
    <property type="nucleotide sequence ID" value="XM_001015652.2"/>
</dbReference>
<evidence type="ECO:0000313" key="5">
    <source>
        <dbReference type="EMBL" id="EAR95407.2"/>
    </source>
</evidence>
<gene>
    <name evidence="5" type="ORF">TTHERM_00077110</name>
</gene>
<keyword evidence="4" id="KW-0175">Coiled coil</keyword>
<dbReference type="InterPro" id="IPR019734">
    <property type="entry name" value="TPR_rpt"/>
</dbReference>
<dbReference type="STRING" id="312017.Q23G53"/>
<dbReference type="HOGENOM" id="CLU_345972_0_0_1"/>
<evidence type="ECO:0000256" key="2">
    <source>
        <dbReference type="ARBA" id="ARBA00022803"/>
    </source>
</evidence>
<dbReference type="SMART" id="SM00028">
    <property type="entry name" value="TPR"/>
    <property type="match status" value="3"/>
</dbReference>
<proteinExistence type="predicted"/>
<feature type="repeat" description="TPR" evidence="3">
    <location>
        <begin position="606"/>
        <end position="639"/>
    </location>
</feature>
<dbReference type="Gene3D" id="1.25.40.10">
    <property type="entry name" value="Tetratricopeptide repeat domain"/>
    <property type="match status" value="1"/>
</dbReference>
<protein>
    <submittedName>
        <fullName evidence="5">Tetratricopeptide repeat protein</fullName>
    </submittedName>
</protein>
<reference evidence="6" key="1">
    <citation type="journal article" date="2006" name="PLoS Biol.">
        <title>Macronuclear genome sequence of the ciliate Tetrahymena thermophila, a model eukaryote.</title>
        <authorList>
            <person name="Eisen J.A."/>
            <person name="Coyne R.S."/>
            <person name="Wu M."/>
            <person name="Wu D."/>
            <person name="Thiagarajan M."/>
            <person name="Wortman J.R."/>
            <person name="Badger J.H."/>
            <person name="Ren Q."/>
            <person name="Amedeo P."/>
            <person name="Jones K.M."/>
            <person name="Tallon L.J."/>
            <person name="Delcher A.L."/>
            <person name="Salzberg S.L."/>
            <person name="Silva J.C."/>
            <person name="Haas B.J."/>
            <person name="Majoros W.H."/>
            <person name="Farzad M."/>
            <person name="Carlton J.M."/>
            <person name="Smith R.K. Jr."/>
            <person name="Garg J."/>
            <person name="Pearlman R.E."/>
            <person name="Karrer K.M."/>
            <person name="Sun L."/>
            <person name="Manning G."/>
            <person name="Elde N.C."/>
            <person name="Turkewitz A.P."/>
            <person name="Asai D.J."/>
            <person name="Wilkes D.E."/>
            <person name="Wang Y."/>
            <person name="Cai H."/>
            <person name="Collins K."/>
            <person name="Stewart B.A."/>
            <person name="Lee S.R."/>
            <person name="Wilamowska K."/>
            <person name="Weinberg Z."/>
            <person name="Ruzzo W.L."/>
            <person name="Wloga D."/>
            <person name="Gaertig J."/>
            <person name="Frankel J."/>
            <person name="Tsao C.-C."/>
            <person name="Gorovsky M.A."/>
            <person name="Keeling P.J."/>
            <person name="Waller R.F."/>
            <person name="Patron N.J."/>
            <person name="Cherry J.M."/>
            <person name="Stover N.A."/>
            <person name="Krieger C.J."/>
            <person name="del Toro C."/>
            <person name="Ryder H.F."/>
            <person name="Williamson S.C."/>
            <person name="Barbeau R.A."/>
            <person name="Hamilton E.P."/>
            <person name="Orias E."/>
        </authorList>
    </citation>
    <scope>NUCLEOTIDE SEQUENCE [LARGE SCALE GENOMIC DNA]</scope>
    <source>
        <strain evidence="6">SB210</strain>
    </source>
</reference>
<feature type="repeat" description="TPR" evidence="3">
    <location>
        <begin position="640"/>
        <end position="673"/>
    </location>
</feature>
<dbReference type="AlphaFoldDB" id="Q23G53"/>
<dbReference type="PANTHER" id="PTHR16193">
    <property type="entry name" value="TETRATRICOPEPTIDE REPEAT PROTEIN 27"/>
    <property type="match status" value="1"/>
</dbReference>
<dbReference type="GeneID" id="7846847"/>
<dbReference type="PROSITE" id="PS50005">
    <property type="entry name" value="TPR"/>
    <property type="match status" value="2"/>
</dbReference>
<dbReference type="Proteomes" id="UP000009168">
    <property type="component" value="Unassembled WGS sequence"/>
</dbReference>
<keyword evidence="2 3" id="KW-0802">TPR repeat</keyword>